<keyword evidence="1" id="KW-1133">Transmembrane helix</keyword>
<dbReference type="STRING" id="1285928.SAMN04487894_10265"/>
<name>A0A1G6KSD8_NIADE</name>
<evidence type="ECO:0000256" key="1">
    <source>
        <dbReference type="SAM" id="Phobius"/>
    </source>
</evidence>
<evidence type="ECO:0000313" key="2">
    <source>
        <dbReference type="EMBL" id="SDC33286.1"/>
    </source>
</evidence>
<dbReference type="Proteomes" id="UP000198757">
    <property type="component" value="Unassembled WGS sequence"/>
</dbReference>
<proteinExistence type="predicted"/>
<evidence type="ECO:0000313" key="3">
    <source>
        <dbReference type="Proteomes" id="UP000198757"/>
    </source>
</evidence>
<sequence length="61" mass="6698">MLIGGLAISVVKTPWQITGIWDEYTYSYTLFIIILGTLVPFYAYLSAVQIIGGQKASLLAD</sequence>
<reference evidence="3" key="1">
    <citation type="submission" date="2016-10" db="EMBL/GenBank/DDBJ databases">
        <authorList>
            <person name="Varghese N."/>
            <person name="Submissions S."/>
        </authorList>
    </citation>
    <scope>NUCLEOTIDE SEQUENCE [LARGE SCALE GENOMIC DNA]</scope>
    <source>
        <strain evidence="3">DSM 25811 / CCM 8410 / LMG 26954 / E90</strain>
    </source>
</reference>
<dbReference type="AlphaFoldDB" id="A0A1G6KSD8"/>
<keyword evidence="1" id="KW-0472">Membrane</keyword>
<feature type="transmembrane region" description="Helical" evidence="1">
    <location>
        <begin position="25"/>
        <end position="45"/>
    </location>
</feature>
<organism evidence="2 3">
    <name type="scientific">Niabella drilacis (strain DSM 25811 / CCM 8410 / CCUG 62505 / LMG 26954 / E90)</name>
    <dbReference type="NCBI Taxonomy" id="1285928"/>
    <lineage>
        <taxon>Bacteria</taxon>
        <taxon>Pseudomonadati</taxon>
        <taxon>Bacteroidota</taxon>
        <taxon>Chitinophagia</taxon>
        <taxon>Chitinophagales</taxon>
        <taxon>Chitinophagaceae</taxon>
        <taxon>Niabella</taxon>
    </lineage>
</organism>
<dbReference type="EMBL" id="FMZO01000002">
    <property type="protein sequence ID" value="SDC33286.1"/>
    <property type="molecule type" value="Genomic_DNA"/>
</dbReference>
<protein>
    <submittedName>
        <fullName evidence="2">Uncharacterized protein</fullName>
    </submittedName>
</protein>
<gene>
    <name evidence="2" type="ORF">SAMN04487894_10265</name>
</gene>
<accession>A0A1G6KSD8</accession>
<keyword evidence="1" id="KW-0812">Transmembrane</keyword>
<keyword evidence="3" id="KW-1185">Reference proteome</keyword>